<comment type="similarity">
    <text evidence="1">Belongs to the FemABX family.</text>
</comment>
<dbReference type="EMBL" id="MHKN01000048">
    <property type="protein sequence ID" value="OGY91139.1"/>
    <property type="molecule type" value="Genomic_DNA"/>
</dbReference>
<gene>
    <name evidence="7" type="ORF">A3B31_01290</name>
</gene>
<organism evidence="7 8">
    <name type="scientific">Candidatus Komeilibacteria bacterium RIFCSPLOWO2_01_FULL_53_11</name>
    <dbReference type="NCBI Taxonomy" id="1798552"/>
    <lineage>
        <taxon>Bacteria</taxon>
        <taxon>Candidatus Komeiliibacteriota</taxon>
    </lineage>
</organism>
<evidence type="ECO:0008006" key="9">
    <source>
        <dbReference type="Google" id="ProtNLM"/>
    </source>
</evidence>
<dbReference type="Pfam" id="PF02388">
    <property type="entry name" value="FemAB"/>
    <property type="match status" value="3"/>
</dbReference>
<dbReference type="SUPFAM" id="SSF55729">
    <property type="entry name" value="Acyl-CoA N-acyltransferases (Nat)"/>
    <property type="match status" value="2"/>
</dbReference>
<evidence type="ECO:0000256" key="2">
    <source>
        <dbReference type="ARBA" id="ARBA00022679"/>
    </source>
</evidence>
<evidence type="ECO:0000313" key="7">
    <source>
        <dbReference type="EMBL" id="OGY91139.1"/>
    </source>
</evidence>
<dbReference type="InterPro" id="IPR003447">
    <property type="entry name" value="FEMABX"/>
</dbReference>
<evidence type="ECO:0000313" key="8">
    <source>
        <dbReference type="Proteomes" id="UP000177349"/>
    </source>
</evidence>
<evidence type="ECO:0000256" key="4">
    <source>
        <dbReference type="ARBA" id="ARBA00022984"/>
    </source>
</evidence>
<evidence type="ECO:0000256" key="1">
    <source>
        <dbReference type="ARBA" id="ARBA00009943"/>
    </source>
</evidence>
<comment type="caution">
    <text evidence="7">The sequence shown here is derived from an EMBL/GenBank/DDBJ whole genome shotgun (WGS) entry which is preliminary data.</text>
</comment>
<dbReference type="Gene3D" id="3.40.630.30">
    <property type="match status" value="1"/>
</dbReference>
<keyword evidence="5" id="KW-0012">Acyltransferase</keyword>
<accession>A0A1G2BRD6</accession>
<dbReference type="PANTHER" id="PTHR36174">
    <property type="entry name" value="LIPID II:GLYCINE GLYCYLTRANSFERASE"/>
    <property type="match status" value="1"/>
</dbReference>
<evidence type="ECO:0000256" key="3">
    <source>
        <dbReference type="ARBA" id="ARBA00022960"/>
    </source>
</evidence>
<proteinExistence type="inferred from homology"/>
<dbReference type="GO" id="GO:0071555">
    <property type="term" value="P:cell wall organization"/>
    <property type="evidence" value="ECO:0007669"/>
    <property type="project" value="UniProtKB-KW"/>
</dbReference>
<dbReference type="InterPro" id="IPR016181">
    <property type="entry name" value="Acyl_CoA_acyltransferase"/>
</dbReference>
<evidence type="ECO:0000256" key="5">
    <source>
        <dbReference type="ARBA" id="ARBA00023315"/>
    </source>
</evidence>
<dbReference type="Proteomes" id="UP000177349">
    <property type="component" value="Unassembled WGS sequence"/>
</dbReference>
<dbReference type="GO" id="GO:0009252">
    <property type="term" value="P:peptidoglycan biosynthetic process"/>
    <property type="evidence" value="ECO:0007669"/>
    <property type="project" value="UniProtKB-KW"/>
</dbReference>
<reference evidence="7 8" key="1">
    <citation type="journal article" date="2016" name="Nat. Commun.">
        <title>Thousands of microbial genomes shed light on interconnected biogeochemical processes in an aquifer system.</title>
        <authorList>
            <person name="Anantharaman K."/>
            <person name="Brown C.T."/>
            <person name="Hug L.A."/>
            <person name="Sharon I."/>
            <person name="Castelle C.J."/>
            <person name="Probst A.J."/>
            <person name="Thomas B.C."/>
            <person name="Singh A."/>
            <person name="Wilkins M.J."/>
            <person name="Karaoz U."/>
            <person name="Brodie E.L."/>
            <person name="Williams K.H."/>
            <person name="Hubbard S.S."/>
            <person name="Banfield J.F."/>
        </authorList>
    </citation>
    <scope>NUCLEOTIDE SEQUENCE [LARGE SCALE GENOMIC DNA]</scope>
</reference>
<protein>
    <recommendedName>
        <fullName evidence="9">BioF2-like acetyltransferase domain-containing protein</fullName>
    </recommendedName>
</protein>
<dbReference type="AlphaFoldDB" id="A0A1G2BRD6"/>
<keyword evidence="3" id="KW-0133">Cell shape</keyword>
<name>A0A1G2BRD6_9BACT</name>
<dbReference type="GO" id="GO:0008360">
    <property type="term" value="P:regulation of cell shape"/>
    <property type="evidence" value="ECO:0007669"/>
    <property type="project" value="UniProtKB-KW"/>
</dbReference>
<dbReference type="InterPro" id="IPR050644">
    <property type="entry name" value="PG_Glycine_Bridge_Synth"/>
</dbReference>
<evidence type="ECO:0000256" key="6">
    <source>
        <dbReference type="ARBA" id="ARBA00023316"/>
    </source>
</evidence>
<dbReference type="GO" id="GO:0016755">
    <property type="term" value="F:aminoacyltransferase activity"/>
    <property type="evidence" value="ECO:0007669"/>
    <property type="project" value="InterPro"/>
</dbReference>
<dbReference type="PROSITE" id="PS51191">
    <property type="entry name" value="FEMABX"/>
    <property type="match status" value="1"/>
</dbReference>
<keyword evidence="6" id="KW-0961">Cell wall biogenesis/degradation</keyword>
<sequence length="339" mass="39751">MDISLNAHNHDQFLEQFPLSSFLQSRFWKRFLSLLDKKYWQLNVYDDNRLLAHCLIYTNKLIMGKSYLYSPKGPLIIPDLDESHRKEALELILSQVRDITIATRKREEVFCRIEPNIQVAGLASLPMKPADSVQPKTTIYLRLDTSPEELFAAFQEKTRYNIRLAEKKQLNIVWANDDTALNYFLQLLNKTKSRQRIRSHDKKYYRLLLEAGREFDAVQINYALFQGKPIAANIYITQIPTVTYVHGGFDYAYRNLMAPYLLQWDAIQRAIALKYDFYDFWGYLPSDGSKPSWEGFSRFKAGFSGTVVESPGCFDFIYNQVWYNAYERFQSMRSKIHGS</sequence>
<keyword evidence="2" id="KW-0808">Transferase</keyword>
<dbReference type="PANTHER" id="PTHR36174:SF1">
    <property type="entry name" value="LIPID II:GLYCINE GLYCYLTRANSFERASE"/>
    <property type="match status" value="1"/>
</dbReference>
<keyword evidence="4" id="KW-0573">Peptidoglycan synthesis</keyword>